<dbReference type="PIRSF" id="PIRSF005485">
    <property type="entry name" value="HrcA"/>
    <property type="match status" value="1"/>
</dbReference>
<gene>
    <name evidence="5" type="primary">hrcA</name>
    <name evidence="8" type="ORF">JonanDRAFT_1007</name>
</gene>
<comment type="function">
    <text evidence="5">Negative regulator of class I heat shock genes (grpE-dnaK-dnaJ and groELS operons). Prevents heat-shock induction of these operons.</text>
</comment>
<dbReference type="SUPFAM" id="SSF55781">
    <property type="entry name" value="GAF domain-like"/>
    <property type="match status" value="1"/>
</dbReference>
<dbReference type="Pfam" id="PF01628">
    <property type="entry name" value="HrcA"/>
    <property type="match status" value="1"/>
</dbReference>
<dbReference type="PANTHER" id="PTHR34824">
    <property type="entry name" value="HEAT-INDUCIBLE TRANSCRIPTION REPRESSOR HRCA"/>
    <property type="match status" value="1"/>
</dbReference>
<dbReference type="GO" id="GO:0003677">
    <property type="term" value="F:DNA binding"/>
    <property type="evidence" value="ECO:0007669"/>
    <property type="project" value="InterPro"/>
</dbReference>
<dbReference type="eggNOG" id="COG1420">
    <property type="taxonomic scope" value="Bacteria"/>
</dbReference>
<evidence type="ECO:0000256" key="4">
    <source>
        <dbReference type="ARBA" id="ARBA00023163"/>
    </source>
</evidence>
<protein>
    <recommendedName>
        <fullName evidence="5">Heat-inducible transcription repressor HrcA</fullName>
    </recommendedName>
</protein>
<dbReference type="SUPFAM" id="SSF46785">
    <property type="entry name" value="Winged helix' DNA-binding domain"/>
    <property type="match status" value="1"/>
</dbReference>
<dbReference type="InterPro" id="IPR029016">
    <property type="entry name" value="GAF-like_dom_sf"/>
</dbReference>
<dbReference type="STRING" id="885272.JonanDRAFT_1007"/>
<dbReference type="NCBIfam" id="TIGR00331">
    <property type="entry name" value="hrcA"/>
    <property type="match status" value="1"/>
</dbReference>
<evidence type="ECO:0000259" key="7">
    <source>
        <dbReference type="Pfam" id="PF03444"/>
    </source>
</evidence>
<dbReference type="GO" id="GO:0045892">
    <property type="term" value="P:negative regulation of DNA-templated transcription"/>
    <property type="evidence" value="ECO:0007669"/>
    <property type="project" value="UniProtKB-UniRule"/>
</dbReference>
<evidence type="ECO:0000313" key="8">
    <source>
        <dbReference type="EMBL" id="EHM13379.1"/>
    </source>
</evidence>
<evidence type="ECO:0000259" key="6">
    <source>
        <dbReference type="Pfam" id="PF01628"/>
    </source>
</evidence>
<dbReference type="InterPro" id="IPR002571">
    <property type="entry name" value="HrcA"/>
</dbReference>
<evidence type="ECO:0000256" key="3">
    <source>
        <dbReference type="ARBA" id="ARBA00023016"/>
    </source>
</evidence>
<comment type="similarity">
    <text evidence="5">Belongs to the HrcA family.</text>
</comment>
<organism evidence="8 9">
    <name type="scientific">Jonquetella anthropi DSM 22815</name>
    <dbReference type="NCBI Taxonomy" id="885272"/>
    <lineage>
        <taxon>Bacteria</taxon>
        <taxon>Thermotogati</taxon>
        <taxon>Synergistota</taxon>
        <taxon>Synergistia</taxon>
        <taxon>Synergistales</taxon>
        <taxon>Dethiosulfovibrionaceae</taxon>
        <taxon>Jonquetella</taxon>
    </lineage>
</organism>
<keyword evidence="4 5" id="KW-0804">Transcription</keyword>
<feature type="domain" description="Heat-inducible transcription repressor HrcA C-terminal" evidence="6">
    <location>
        <begin position="105"/>
        <end position="322"/>
    </location>
</feature>
<reference evidence="8 9" key="1">
    <citation type="submission" date="2011-11" db="EMBL/GenBank/DDBJ databases">
        <title>The Noncontiguous Finished genome of Jonquetella anthropi DSM 22815.</title>
        <authorList>
            <consortium name="US DOE Joint Genome Institute (JGI-PGF)"/>
            <person name="Lucas S."/>
            <person name="Copeland A."/>
            <person name="Lapidus A."/>
            <person name="Glavina del Rio T."/>
            <person name="Dalin E."/>
            <person name="Tice H."/>
            <person name="Bruce D."/>
            <person name="Goodwin L."/>
            <person name="Pitluck S."/>
            <person name="Peters L."/>
            <person name="Mikhailova N."/>
            <person name="Held B."/>
            <person name="Kyrpides N."/>
            <person name="Mavromatis K."/>
            <person name="Ivanova N."/>
            <person name="Markowitz V."/>
            <person name="Cheng J.-F."/>
            <person name="Hugenholtz P."/>
            <person name="Woyke T."/>
            <person name="Wu D."/>
            <person name="Gronow S."/>
            <person name="Wellnitz S."/>
            <person name="Brambilla E."/>
            <person name="Klenk H.-P."/>
            <person name="Eisen J.A."/>
        </authorList>
    </citation>
    <scope>NUCLEOTIDE SEQUENCE [LARGE SCALE GENOMIC DNA]</scope>
    <source>
        <strain evidence="8 9">DSM 22815</strain>
    </source>
</reference>
<dbReference type="InterPro" id="IPR023120">
    <property type="entry name" value="WHTH_transcript_rep_HrcA_IDD"/>
</dbReference>
<dbReference type="Gene3D" id="3.30.390.60">
    <property type="entry name" value="Heat-inducible transcription repressor hrca homolog, domain 3"/>
    <property type="match status" value="1"/>
</dbReference>
<proteinExistence type="inferred from homology"/>
<dbReference type="HAMAP" id="MF_00081">
    <property type="entry name" value="HrcA"/>
    <property type="match status" value="1"/>
</dbReference>
<dbReference type="PANTHER" id="PTHR34824:SF1">
    <property type="entry name" value="HEAT-INDUCIBLE TRANSCRIPTION REPRESSOR HRCA"/>
    <property type="match status" value="1"/>
</dbReference>
<dbReference type="AlphaFoldDB" id="H0UL20"/>
<dbReference type="HOGENOM" id="CLU_050019_1_0_0"/>
<dbReference type="InterPro" id="IPR036388">
    <property type="entry name" value="WH-like_DNA-bd_sf"/>
</dbReference>
<dbReference type="InterPro" id="IPR021153">
    <property type="entry name" value="HrcA_C"/>
</dbReference>
<evidence type="ECO:0000256" key="5">
    <source>
        <dbReference type="HAMAP-Rule" id="MF_00081"/>
    </source>
</evidence>
<keyword evidence="1 5" id="KW-0678">Repressor</keyword>
<keyword evidence="3 5" id="KW-0346">Stress response</keyword>
<evidence type="ECO:0000256" key="1">
    <source>
        <dbReference type="ARBA" id="ARBA00022491"/>
    </source>
</evidence>
<name>H0UL20_9BACT</name>
<evidence type="ECO:0000256" key="2">
    <source>
        <dbReference type="ARBA" id="ARBA00023015"/>
    </source>
</evidence>
<dbReference type="RefSeq" id="WP_008521450.1">
    <property type="nucleotide sequence ID" value="NZ_CM001376.1"/>
</dbReference>
<dbReference type="OrthoDB" id="9783139at2"/>
<evidence type="ECO:0000313" key="9">
    <source>
        <dbReference type="Proteomes" id="UP000003806"/>
    </source>
</evidence>
<dbReference type="EMBL" id="CM001376">
    <property type="protein sequence ID" value="EHM13379.1"/>
    <property type="molecule type" value="Genomic_DNA"/>
</dbReference>
<dbReference type="Proteomes" id="UP000003806">
    <property type="component" value="Chromosome"/>
</dbReference>
<dbReference type="InterPro" id="IPR036390">
    <property type="entry name" value="WH_DNA-bd_sf"/>
</dbReference>
<accession>H0UL20</accession>
<dbReference type="Gene3D" id="3.30.450.40">
    <property type="match status" value="1"/>
</dbReference>
<keyword evidence="2 5" id="KW-0805">Transcription regulation</keyword>
<dbReference type="Gene3D" id="1.10.10.10">
    <property type="entry name" value="Winged helix-like DNA-binding domain superfamily/Winged helix DNA-binding domain"/>
    <property type="match status" value="1"/>
</dbReference>
<sequence>MLTERQLEIILALVYEYIQTGEPVGSRTLSKKYLTDHSPATVRNEMSDLEELGYFSKPHSSAGRLPTSRAYRLYVDAILHRPAPQMSDMGELVSGLDLQLKGLDERLGEVSRFLSRLTRCLSVAAVRVLDDLRVHKVDFVRVSSVSTLVILVFDGGRVRHARLPMPAELTDEALDDLAGALNHQLRGRTWREARRTLGEFLTHWSVPERTAMDDTLDRLEEIMDRERLTVSAGGAVQVLQAAEDGRLEQPQGLLRLLEEGDAVESLITDYAAPEGIRVTIGPENRADAMKDCSVVMASSSSRGRQAVLGLIGPLRMNYQRSIAILDAVLSALNPAGDDGR</sequence>
<dbReference type="InterPro" id="IPR005104">
    <property type="entry name" value="WHTH_HrcA_DNA-bd"/>
</dbReference>
<keyword evidence="9" id="KW-1185">Reference proteome</keyword>
<dbReference type="Pfam" id="PF03444">
    <property type="entry name" value="WHD_HrcA"/>
    <property type="match status" value="1"/>
</dbReference>
<feature type="domain" description="Winged helix-turn-helix transcription repressor HrcA DNA-binding" evidence="7">
    <location>
        <begin position="1"/>
        <end position="72"/>
    </location>
</feature>